<dbReference type="Pfam" id="PF13618">
    <property type="entry name" value="Gluconate_2-dh3"/>
    <property type="match status" value="1"/>
</dbReference>
<evidence type="ECO:0000313" key="2">
    <source>
        <dbReference type="Proteomes" id="UP000032417"/>
    </source>
</evidence>
<dbReference type="OrthoDB" id="6385145at2"/>
<dbReference type="STRING" id="1562970.ING2E5B_1420"/>
<sequence length="202" mass="23428">MSSKNISRREFAKAFSLSIGSLLFFNQCKFSYEPQYRFFSEEEATLTDAIVEQIIPTDEWLGAKDAGVTNFIDKQLVGPFSRFKTDYRSGLNSIIVTCQNIYGKKFEELSWCEQTEFLKEMERGTFSDIESKNTGNNDNFWNDNERVWKKGADRSFFELIRSHTMAGYYGSPRHGGNYMYVSYRMIGLDIPTIQGRNKHNLS</sequence>
<dbReference type="AlphaFoldDB" id="A0A098C172"/>
<keyword evidence="2" id="KW-1185">Reference proteome</keyword>
<dbReference type="InterPro" id="IPR027056">
    <property type="entry name" value="Gluconate_2DH_su3"/>
</dbReference>
<proteinExistence type="predicted"/>
<reference evidence="1 2" key="1">
    <citation type="submission" date="2014-08" db="EMBL/GenBank/DDBJ databases">
        <authorList>
            <person name="Wibberg D."/>
        </authorList>
    </citation>
    <scope>NUCLEOTIDE SEQUENCE [LARGE SCALE GENOMIC DNA]</scope>
    <source>
        <strain evidence="2">ING2-E5B</strain>
    </source>
</reference>
<organism evidence="1 2">
    <name type="scientific">Fermentimonas caenicola</name>
    <dbReference type="NCBI Taxonomy" id="1562970"/>
    <lineage>
        <taxon>Bacteria</taxon>
        <taxon>Pseudomonadati</taxon>
        <taxon>Bacteroidota</taxon>
        <taxon>Bacteroidia</taxon>
        <taxon>Bacteroidales</taxon>
        <taxon>Dysgonomonadaceae</taxon>
        <taxon>Fermentimonas</taxon>
    </lineage>
</organism>
<name>A0A098C172_9BACT</name>
<dbReference type="HOGENOM" id="CLU_1601097_0_0_10"/>
<dbReference type="Proteomes" id="UP000032417">
    <property type="component" value="Chromosome 1"/>
</dbReference>
<dbReference type="KEGG" id="pbt:ING2E5B_1420"/>
<evidence type="ECO:0000313" key="1">
    <source>
        <dbReference type="EMBL" id="CEA16168.1"/>
    </source>
</evidence>
<gene>
    <name evidence="1" type="ORF">ING2E5B_1420</name>
</gene>
<dbReference type="EMBL" id="LN515532">
    <property type="protein sequence ID" value="CEA16168.1"/>
    <property type="molecule type" value="Genomic_DNA"/>
</dbReference>
<protein>
    <submittedName>
        <fullName evidence="1">Uncharacterized protein</fullName>
    </submittedName>
</protein>
<accession>A0A098C172</accession>